<sequence>MKWKDTSAAFPGRTLDACKQQYQRSKQELCLHVLISYVDSNGVLYIRFCKSPLCKRSVYLPMCSAVSEKHVERQIRHFAGAKAPCASARVLANLAEGTHVVHVHQQHPCERGCDWADIPVADVPGDPRIEDKDQRILADLMELVYERILVHETSVSPGVCLLSMVEVRGGTFDPKACQISTPARLGGFGLRSALYKFDDSLNTRLQFPIRLSLTFEATVAEMDRLVFITSTDGTHYSACQGGVFVGNVATLVVHHFSEYALAVDESQIQNDEYLPRTSDGATRR</sequence>
<comment type="caution">
    <text evidence="1">The sequence shown here is derived from an EMBL/GenBank/DDBJ whole genome shotgun (WGS) entry which is preliminary data.</text>
</comment>
<dbReference type="EMBL" id="JBGBPQ010000017">
    <property type="protein sequence ID" value="KAL1507513.1"/>
    <property type="molecule type" value="Genomic_DNA"/>
</dbReference>
<evidence type="ECO:0000313" key="2">
    <source>
        <dbReference type="Proteomes" id="UP001515480"/>
    </source>
</evidence>
<name>A0AB34IWT5_PRYPA</name>
<keyword evidence="2" id="KW-1185">Reference proteome</keyword>
<organism evidence="1 2">
    <name type="scientific">Prymnesium parvum</name>
    <name type="common">Toxic golden alga</name>
    <dbReference type="NCBI Taxonomy" id="97485"/>
    <lineage>
        <taxon>Eukaryota</taxon>
        <taxon>Haptista</taxon>
        <taxon>Haptophyta</taxon>
        <taxon>Prymnesiophyceae</taxon>
        <taxon>Prymnesiales</taxon>
        <taxon>Prymnesiaceae</taxon>
        <taxon>Prymnesium</taxon>
    </lineage>
</organism>
<evidence type="ECO:0000313" key="1">
    <source>
        <dbReference type="EMBL" id="KAL1507513.1"/>
    </source>
</evidence>
<dbReference type="Proteomes" id="UP001515480">
    <property type="component" value="Unassembled WGS sequence"/>
</dbReference>
<gene>
    <name evidence="1" type="ORF">AB1Y20_007137</name>
</gene>
<protein>
    <submittedName>
        <fullName evidence="1">Uncharacterized protein</fullName>
    </submittedName>
</protein>
<proteinExistence type="predicted"/>
<reference evidence="1 2" key="1">
    <citation type="journal article" date="2024" name="Science">
        <title>Giant polyketide synthase enzymes in the biosynthesis of giant marine polyether toxins.</title>
        <authorList>
            <person name="Fallon T.R."/>
            <person name="Shende V.V."/>
            <person name="Wierzbicki I.H."/>
            <person name="Pendleton A.L."/>
            <person name="Watervoot N.F."/>
            <person name="Auber R.P."/>
            <person name="Gonzalez D.J."/>
            <person name="Wisecaver J.H."/>
            <person name="Moore B.S."/>
        </authorList>
    </citation>
    <scope>NUCLEOTIDE SEQUENCE [LARGE SCALE GENOMIC DNA]</scope>
    <source>
        <strain evidence="1 2">12B1</strain>
    </source>
</reference>
<dbReference type="AlphaFoldDB" id="A0AB34IWT5"/>
<accession>A0AB34IWT5</accession>